<dbReference type="KEGG" id="ppr:PBPRB0284"/>
<organism evidence="1 2">
    <name type="scientific">Photobacterium profundum (strain SS9)</name>
    <dbReference type="NCBI Taxonomy" id="298386"/>
    <lineage>
        <taxon>Bacteria</taxon>
        <taxon>Pseudomonadati</taxon>
        <taxon>Pseudomonadota</taxon>
        <taxon>Gammaproteobacteria</taxon>
        <taxon>Vibrionales</taxon>
        <taxon>Vibrionaceae</taxon>
        <taxon>Photobacterium</taxon>
    </lineage>
</organism>
<name>Q6LL57_PHOPR</name>
<dbReference type="EMBL" id="CR378675">
    <property type="protein sequence ID" value="CAG22157.1"/>
    <property type="molecule type" value="Genomic_DNA"/>
</dbReference>
<reference evidence="2" key="1">
    <citation type="journal article" date="2005" name="Science">
        <title>Life at depth: Photobacterium profundum genome sequence and expression analysis.</title>
        <authorList>
            <person name="Vezzi A."/>
            <person name="Campanaro S."/>
            <person name="D'Angelo M."/>
            <person name="Simonato F."/>
            <person name="Vitulo N."/>
            <person name="Lauro F.M."/>
            <person name="Cestaro A."/>
            <person name="Malacrida G."/>
            <person name="Simionati B."/>
            <person name="Cannata N."/>
            <person name="Romualdi C."/>
            <person name="Bartlett D.H."/>
            <person name="Valle G."/>
        </authorList>
    </citation>
    <scope>NUCLEOTIDE SEQUENCE [LARGE SCALE GENOMIC DNA]</scope>
    <source>
        <strain evidence="2">ATCC BAA-1253 / SS9</strain>
    </source>
</reference>
<proteinExistence type="predicted"/>
<protein>
    <submittedName>
        <fullName evidence="1">Uncharacterized protein</fullName>
    </submittedName>
</protein>
<dbReference type="AlphaFoldDB" id="Q6LL57"/>
<sequence>MKREKLQALNRNLQDVNIPEKMVKPLTCGTGKVCVLGSQISLMTSLSMRLKIPEQIVTGAEKATQKQAADTKIISMKIRANLHTVA</sequence>
<accession>Q6LL57</accession>
<dbReference type="Proteomes" id="UP000000593">
    <property type="component" value="Chromosome 2"/>
</dbReference>
<evidence type="ECO:0000313" key="1">
    <source>
        <dbReference type="EMBL" id="CAG22157.1"/>
    </source>
</evidence>
<keyword evidence="2" id="KW-1185">Reference proteome</keyword>
<evidence type="ECO:0000313" key="2">
    <source>
        <dbReference type="Proteomes" id="UP000000593"/>
    </source>
</evidence>
<gene>
    <name evidence="1" type="ordered locus">PBPRB0284</name>
</gene>
<dbReference type="HOGENOM" id="CLU_2495184_0_0_6"/>